<dbReference type="OrthoDB" id="134269at2157"/>
<accession>L9WZA0</accession>
<comment type="caution">
    <text evidence="2">The sequence shown here is derived from an EMBL/GenBank/DDBJ whole genome shotgun (WGS) entry which is preliminary data.</text>
</comment>
<evidence type="ECO:0000313" key="2">
    <source>
        <dbReference type="EMBL" id="ELY54819.1"/>
    </source>
</evidence>
<dbReference type="EMBL" id="AOIB01000034">
    <property type="protein sequence ID" value="ELY54819.1"/>
    <property type="molecule type" value="Genomic_DNA"/>
</dbReference>
<organism evidence="2 3">
    <name type="scientific">Natronococcus amylolyticus DSM 10524</name>
    <dbReference type="NCBI Taxonomy" id="1227497"/>
    <lineage>
        <taxon>Archaea</taxon>
        <taxon>Methanobacteriati</taxon>
        <taxon>Methanobacteriota</taxon>
        <taxon>Stenosarchaea group</taxon>
        <taxon>Halobacteria</taxon>
        <taxon>Halobacteriales</taxon>
        <taxon>Natrialbaceae</taxon>
        <taxon>Natronococcus</taxon>
    </lineage>
</organism>
<dbReference type="RefSeq" id="WP_005558674.1">
    <property type="nucleotide sequence ID" value="NZ_AOIB01000034.1"/>
</dbReference>
<evidence type="ECO:0000313" key="3">
    <source>
        <dbReference type="Proteomes" id="UP000011688"/>
    </source>
</evidence>
<dbReference type="eggNOG" id="arCOG02565">
    <property type="taxonomic scope" value="Archaea"/>
</dbReference>
<name>L9WZA0_9EURY</name>
<dbReference type="Proteomes" id="UP000011688">
    <property type="component" value="Unassembled WGS sequence"/>
</dbReference>
<protein>
    <submittedName>
        <fullName evidence="2">Regulatory P domain-containing protein</fullName>
    </submittedName>
</protein>
<dbReference type="PROSITE" id="PS51318">
    <property type="entry name" value="TAT"/>
    <property type="match status" value="1"/>
</dbReference>
<proteinExistence type="predicted"/>
<feature type="region of interest" description="Disordered" evidence="1">
    <location>
        <begin position="27"/>
        <end position="78"/>
    </location>
</feature>
<dbReference type="InterPro" id="IPR006311">
    <property type="entry name" value="TAT_signal"/>
</dbReference>
<reference evidence="2 3" key="1">
    <citation type="journal article" date="2014" name="PLoS Genet.">
        <title>Phylogenetically driven sequencing of extremely halophilic archaea reveals strategies for static and dynamic osmo-response.</title>
        <authorList>
            <person name="Becker E.A."/>
            <person name="Seitzer P.M."/>
            <person name="Tritt A."/>
            <person name="Larsen D."/>
            <person name="Krusor M."/>
            <person name="Yao A.I."/>
            <person name="Wu D."/>
            <person name="Madern D."/>
            <person name="Eisen J.A."/>
            <person name="Darling A.E."/>
            <person name="Facciotti M.T."/>
        </authorList>
    </citation>
    <scope>NUCLEOTIDE SEQUENCE [LARGE SCALE GENOMIC DNA]</scope>
    <source>
        <strain evidence="2 3">DSM 10524</strain>
    </source>
</reference>
<keyword evidence="3" id="KW-1185">Reference proteome</keyword>
<sequence length="466" mass="50734">MSDTPRRTLLQRIGIAGLATAALGTGTAAGQGSNGASSSTPDQANARTCGRTDLLGHTLPEGEKPRYTFGTTSPDGMWGGVSSFPRSDDSTGNDSTVVATLYDLSDLEQPTVAHELEWPVENHRSNHMRFDGTRDGLYYVTHEMDEGAEEPLGMSVVDFGWGEGTPEEPEVLATLETPNTGSHTNAEHPEDTVVYMIDKAESEPGVIPVDVSEPGDPEQTGPFGPDGFCHALEVDPIREVLHCAYIGGDFVGYVILDISEDPLHPEEIGRFDYDDQPDYTEVGEPGFEDCHQAHFDPNRDIAIVGDELFGELPGGKHVFDIGWGEGSLEDPQPISHFYSPDVREQDVGVWTTHFHDILQDGDETLLVDGGYSQGFWVANITDPCNPVATERFATDCELERADTRHSPGTAPYNWSAVWNDEREFAFSSDTITGAYTFSVDARPARGEDGGGPGSHYDLETILERYS</sequence>
<dbReference type="AlphaFoldDB" id="L9WZA0"/>
<evidence type="ECO:0000256" key="1">
    <source>
        <dbReference type="SAM" id="MobiDB-lite"/>
    </source>
</evidence>
<gene>
    <name evidence="2" type="ORF">C491_17869</name>
</gene>